<keyword evidence="3" id="KW-0012">Acyltransferase</keyword>
<evidence type="ECO:0000256" key="1">
    <source>
        <dbReference type="ARBA" id="ARBA00005531"/>
    </source>
</evidence>
<dbReference type="InterPro" id="IPR011141">
    <property type="entry name" value="Polyketide_synthase_type-III"/>
</dbReference>
<evidence type="ECO:0000256" key="3">
    <source>
        <dbReference type="ARBA" id="ARBA00023315"/>
    </source>
</evidence>
<dbReference type="Pfam" id="PF00195">
    <property type="entry name" value="Chal_sti_synt_N"/>
    <property type="match status" value="1"/>
</dbReference>
<dbReference type="RefSeq" id="WP_380138366.1">
    <property type="nucleotide sequence ID" value="NZ_JBHLUI010000009.1"/>
</dbReference>
<dbReference type="Pfam" id="PF02797">
    <property type="entry name" value="Chal_sti_synt_C"/>
    <property type="match status" value="1"/>
</dbReference>
<evidence type="ECO:0000259" key="5">
    <source>
        <dbReference type="Pfam" id="PF02797"/>
    </source>
</evidence>
<dbReference type="Gene3D" id="3.40.47.10">
    <property type="match status" value="2"/>
</dbReference>
<dbReference type="PANTHER" id="PTHR11877">
    <property type="entry name" value="HYDROXYMETHYLGLUTARYL-COA SYNTHASE"/>
    <property type="match status" value="1"/>
</dbReference>
<evidence type="ECO:0000259" key="4">
    <source>
        <dbReference type="Pfam" id="PF00195"/>
    </source>
</evidence>
<organism evidence="6 7">
    <name type="scientific">Kineococcus gynurae</name>
    <dbReference type="NCBI Taxonomy" id="452979"/>
    <lineage>
        <taxon>Bacteria</taxon>
        <taxon>Bacillati</taxon>
        <taxon>Actinomycetota</taxon>
        <taxon>Actinomycetes</taxon>
        <taxon>Kineosporiales</taxon>
        <taxon>Kineosporiaceae</taxon>
        <taxon>Kineococcus</taxon>
    </lineage>
</organism>
<comment type="caution">
    <text evidence="6">The sequence shown here is derived from an EMBL/GenBank/DDBJ whole genome shotgun (WGS) entry which is preliminary data.</text>
</comment>
<feature type="domain" description="Chalcone/stilbene synthase N-terminal" evidence="4">
    <location>
        <begin position="77"/>
        <end position="201"/>
    </location>
</feature>
<reference evidence="6 7" key="1">
    <citation type="submission" date="2024-09" db="EMBL/GenBank/DDBJ databases">
        <authorList>
            <person name="Sun Q."/>
            <person name="Mori K."/>
        </authorList>
    </citation>
    <scope>NUCLEOTIDE SEQUENCE [LARGE SCALE GENOMIC DNA]</scope>
    <source>
        <strain evidence="6 7">TISTR 1856</strain>
    </source>
</reference>
<dbReference type="PANTHER" id="PTHR11877:SF99">
    <property type="entry name" value="1,3,6,8-TETRAHYDROXYNAPHTHALENE SYNTHASE"/>
    <property type="match status" value="1"/>
</dbReference>
<evidence type="ECO:0000256" key="2">
    <source>
        <dbReference type="ARBA" id="ARBA00022679"/>
    </source>
</evidence>
<gene>
    <name evidence="6" type="ORF">ACFFVI_05530</name>
</gene>
<dbReference type="SUPFAM" id="SSF53901">
    <property type="entry name" value="Thiolase-like"/>
    <property type="match status" value="2"/>
</dbReference>
<dbReference type="InterPro" id="IPR001099">
    <property type="entry name" value="Chalcone/stilbene_synt_N"/>
</dbReference>
<keyword evidence="2" id="KW-0808">Transferase</keyword>
<comment type="similarity">
    <text evidence="1">Belongs to the thiolase-like superfamily. Chalcone/stilbene synthases family.</text>
</comment>
<dbReference type="InterPro" id="IPR016039">
    <property type="entry name" value="Thiolase-like"/>
</dbReference>
<accession>A0ABV5LQV1</accession>
<dbReference type="EMBL" id="JBHMDM010000003">
    <property type="protein sequence ID" value="MFB9376422.1"/>
    <property type="molecule type" value="Genomic_DNA"/>
</dbReference>
<evidence type="ECO:0000313" key="7">
    <source>
        <dbReference type="Proteomes" id="UP001589748"/>
    </source>
</evidence>
<dbReference type="Proteomes" id="UP001589748">
    <property type="component" value="Unassembled WGS sequence"/>
</dbReference>
<protein>
    <submittedName>
        <fullName evidence="6">Type III polyketide synthase</fullName>
    </submittedName>
</protein>
<feature type="domain" description="Chalcone/stilbene synthase C-terminal" evidence="5">
    <location>
        <begin position="214"/>
        <end position="347"/>
    </location>
</feature>
<evidence type="ECO:0000313" key="6">
    <source>
        <dbReference type="EMBL" id="MFB9376422.1"/>
    </source>
</evidence>
<keyword evidence="7" id="KW-1185">Reference proteome</keyword>
<proteinExistence type="inferred from homology"/>
<name>A0ABV5LQV1_9ACTN</name>
<sequence>MPRITAVHPVLPAHRHEQADIAEALVGLMTSGPGEAELLRRVHAACGVRTRHLARPLADYTRRSGFDAAQQAYPELATGLGVRALEGALDRAGVGPADVGLLLFTTVTGVGAPSVDATVAARAGLTPHVLRWPSFGLGCAAGAGGLALAADWARSRPDGVAVVLAVELCSLTVRTEHPERADVVAAGLFGDGAAAAVVVGDDRAAGHPGHDVLAARSHLYPEETAALGFELSAAGFRIVLSPRMPGLVRDRLAPDLAAWLRDRGEDVPADWVVHSGGPAVIDAYEDGLGLARGRLDPSRQTLAEVGNLSSAAVLHTLAAGWDRPHGSGDRTVLAAVGPGISAQSLVLGWSAS</sequence>
<dbReference type="PIRSF" id="PIRSF000451">
    <property type="entry name" value="PKS_III"/>
    <property type="match status" value="1"/>
</dbReference>
<dbReference type="InterPro" id="IPR012328">
    <property type="entry name" value="Chalcone/stilbene_synt_C"/>
</dbReference>